<dbReference type="EMBL" id="HACG01003653">
    <property type="protein sequence ID" value="CEK50518.1"/>
    <property type="molecule type" value="Transcribed_RNA"/>
</dbReference>
<name>A0A0B6Y352_9EUPU</name>
<dbReference type="AlphaFoldDB" id="A0A0B6Y352"/>
<gene>
    <name evidence="1" type="primary">ORF10979</name>
</gene>
<reference evidence="1" key="1">
    <citation type="submission" date="2014-12" db="EMBL/GenBank/DDBJ databases">
        <title>Insight into the proteome of Arion vulgaris.</title>
        <authorList>
            <person name="Aradska J."/>
            <person name="Bulat T."/>
            <person name="Smidak R."/>
            <person name="Sarate P."/>
            <person name="Gangsoo J."/>
            <person name="Sialana F."/>
            <person name="Bilban M."/>
            <person name="Lubec G."/>
        </authorList>
    </citation>
    <scope>NUCLEOTIDE SEQUENCE</scope>
    <source>
        <tissue evidence="1">Skin</tissue>
    </source>
</reference>
<protein>
    <submittedName>
        <fullName evidence="1">Uncharacterized protein</fullName>
    </submittedName>
</protein>
<feature type="non-terminal residue" evidence="1">
    <location>
        <position position="1"/>
    </location>
</feature>
<evidence type="ECO:0000313" key="1">
    <source>
        <dbReference type="EMBL" id="CEK50518.1"/>
    </source>
</evidence>
<proteinExistence type="predicted"/>
<sequence length="78" mass="8334">IVMPGVLNSNSHSDFTREVGKMAVVMPPDLVSLGDSSNDSGDIVDNILESPFQFLLSGNIVLGDFVESDTDLPDNELP</sequence>
<organism evidence="1">
    <name type="scientific">Arion vulgaris</name>
    <dbReference type="NCBI Taxonomy" id="1028688"/>
    <lineage>
        <taxon>Eukaryota</taxon>
        <taxon>Metazoa</taxon>
        <taxon>Spiralia</taxon>
        <taxon>Lophotrochozoa</taxon>
        <taxon>Mollusca</taxon>
        <taxon>Gastropoda</taxon>
        <taxon>Heterobranchia</taxon>
        <taxon>Euthyneura</taxon>
        <taxon>Panpulmonata</taxon>
        <taxon>Eupulmonata</taxon>
        <taxon>Stylommatophora</taxon>
        <taxon>Helicina</taxon>
        <taxon>Arionoidea</taxon>
        <taxon>Arionidae</taxon>
        <taxon>Arion</taxon>
    </lineage>
</organism>
<feature type="non-terminal residue" evidence="1">
    <location>
        <position position="78"/>
    </location>
</feature>
<accession>A0A0B6Y352</accession>